<dbReference type="GO" id="GO:0016020">
    <property type="term" value="C:membrane"/>
    <property type="evidence" value="ECO:0007669"/>
    <property type="project" value="TreeGrafter"/>
</dbReference>
<dbReference type="Proteomes" id="UP000515976">
    <property type="component" value="Chromosome"/>
</dbReference>
<dbReference type="GO" id="GO:0016491">
    <property type="term" value="F:oxidoreductase activity"/>
    <property type="evidence" value="ECO:0007669"/>
    <property type="project" value="UniProtKB-KW"/>
</dbReference>
<dbReference type="SUPFAM" id="SSF51735">
    <property type="entry name" value="NAD(P)-binding Rossmann-fold domains"/>
    <property type="match status" value="1"/>
</dbReference>
<dbReference type="PANTHER" id="PTHR44196">
    <property type="entry name" value="DEHYDROGENASE/REDUCTASE SDR FAMILY MEMBER 7B"/>
    <property type="match status" value="1"/>
</dbReference>
<dbReference type="PROSITE" id="PS00061">
    <property type="entry name" value="ADH_SHORT"/>
    <property type="match status" value="1"/>
</dbReference>
<dbReference type="InterPro" id="IPR036291">
    <property type="entry name" value="NAD(P)-bd_dom_sf"/>
</dbReference>
<evidence type="ECO:0000256" key="2">
    <source>
        <dbReference type="ARBA" id="ARBA00023002"/>
    </source>
</evidence>
<evidence type="ECO:0000313" key="5">
    <source>
        <dbReference type="Proteomes" id="UP000515976"/>
    </source>
</evidence>
<feature type="region of interest" description="Disordered" evidence="3">
    <location>
        <begin position="310"/>
        <end position="335"/>
    </location>
</feature>
<evidence type="ECO:0000256" key="1">
    <source>
        <dbReference type="ARBA" id="ARBA00006484"/>
    </source>
</evidence>
<comment type="similarity">
    <text evidence="1">Belongs to the short-chain dehydrogenases/reductases (SDR) family.</text>
</comment>
<keyword evidence="5" id="KW-1185">Reference proteome</keyword>
<dbReference type="AlphaFoldDB" id="A0A7G9R4R8"/>
<gene>
    <name evidence="4" type="ORF">H9L10_06440</name>
</gene>
<dbReference type="Gene3D" id="3.40.50.720">
    <property type="entry name" value="NAD(P)-binding Rossmann-like Domain"/>
    <property type="match status" value="1"/>
</dbReference>
<dbReference type="RefSeq" id="WP_166098599.1">
    <property type="nucleotide sequence ID" value="NZ_BMMY01000001.1"/>
</dbReference>
<evidence type="ECO:0000256" key="3">
    <source>
        <dbReference type="SAM" id="MobiDB-lite"/>
    </source>
</evidence>
<dbReference type="EMBL" id="CP060712">
    <property type="protein sequence ID" value="QNN50593.1"/>
    <property type="molecule type" value="Genomic_DNA"/>
</dbReference>
<protein>
    <submittedName>
        <fullName evidence="4">SDR family NAD(P)-dependent oxidoreductase</fullName>
    </submittedName>
</protein>
<sequence>MPLPGPSVALVAGGSRGLGLAVARELLSRGWRVHVAARDAAELERLAHEATAGLLRTHVVDVADAEAVGRLVGAVVEADGRVDAAFHVAGTIQVGALESVTLGHVEEAIGTMLWGPVHLSLAVLPAMRRQGRGRIGVVSSVGGLVAVPRLLPYSIAKFGAVGLAEGLAAELAGTGVTVTSVTPWLMRTGGHEHAHFTGDGAADHAWFAPGASLPGLTVPAERAARRIVDGVLAGRVVVDTSPLPRLARVVHGLAPATTVRALGLAARVLPGAAPRRDWRARDAPHTDGHAVAHRRGDRVLGVLTAAGRRAARRLNQPAARPTPEEVAAPPDARGD</sequence>
<dbReference type="Pfam" id="PF00106">
    <property type="entry name" value="adh_short"/>
    <property type="match status" value="1"/>
</dbReference>
<name>A0A7G9R4R8_9MICO</name>
<dbReference type="KEGG" id="pei:H9L10_06440"/>
<organism evidence="4 5">
    <name type="scientific">Phycicoccus endophyticus</name>
    <dbReference type="NCBI Taxonomy" id="1690220"/>
    <lineage>
        <taxon>Bacteria</taxon>
        <taxon>Bacillati</taxon>
        <taxon>Actinomycetota</taxon>
        <taxon>Actinomycetes</taxon>
        <taxon>Micrococcales</taxon>
        <taxon>Intrasporangiaceae</taxon>
        <taxon>Phycicoccus</taxon>
    </lineage>
</organism>
<accession>A0A7G9R4R8</accession>
<dbReference type="PRINTS" id="PR00081">
    <property type="entry name" value="GDHRDH"/>
</dbReference>
<evidence type="ECO:0000313" key="4">
    <source>
        <dbReference type="EMBL" id="QNN50593.1"/>
    </source>
</evidence>
<dbReference type="InterPro" id="IPR020904">
    <property type="entry name" value="Sc_DH/Rdtase_CS"/>
</dbReference>
<keyword evidence="2" id="KW-0560">Oxidoreductase</keyword>
<proteinExistence type="inferred from homology"/>
<reference evidence="4 5" key="1">
    <citation type="submission" date="2020-08" db="EMBL/GenBank/DDBJ databases">
        <title>Genome sequence of Phycicoccus endophyticus JCM 31784T.</title>
        <authorList>
            <person name="Hyun D.-W."/>
            <person name="Bae J.-W."/>
        </authorList>
    </citation>
    <scope>NUCLEOTIDE SEQUENCE [LARGE SCALE GENOMIC DNA]</scope>
    <source>
        <strain evidence="4 5">JCM 31784</strain>
    </source>
</reference>
<dbReference type="InterPro" id="IPR002347">
    <property type="entry name" value="SDR_fam"/>
</dbReference>
<dbReference type="PANTHER" id="PTHR44196:SF1">
    <property type="entry name" value="DEHYDROGENASE_REDUCTASE SDR FAMILY MEMBER 7B"/>
    <property type="match status" value="1"/>
</dbReference>